<dbReference type="InterPro" id="IPR020904">
    <property type="entry name" value="Sc_DH/Rdtase_CS"/>
</dbReference>
<dbReference type="PANTHER" id="PTHR44196">
    <property type="entry name" value="DEHYDROGENASE/REDUCTASE SDR FAMILY MEMBER 7B"/>
    <property type="match status" value="1"/>
</dbReference>
<dbReference type="SUPFAM" id="SSF51735">
    <property type="entry name" value="NAD(P)-binding Rossmann-fold domains"/>
    <property type="match status" value="1"/>
</dbReference>
<dbReference type="PROSITE" id="PS00061">
    <property type="entry name" value="ADH_SHORT"/>
    <property type="match status" value="1"/>
</dbReference>
<evidence type="ECO:0000256" key="2">
    <source>
        <dbReference type="ARBA" id="ARBA00023002"/>
    </source>
</evidence>
<gene>
    <name evidence="3" type="ORF">K3177_04740</name>
</gene>
<evidence type="ECO:0000313" key="4">
    <source>
        <dbReference type="Proteomes" id="UP000776651"/>
    </source>
</evidence>
<name>A0ABS7JCQ1_9SPHN</name>
<dbReference type="Proteomes" id="UP000776651">
    <property type="component" value="Unassembled WGS sequence"/>
</dbReference>
<dbReference type="EMBL" id="JAIGNQ010000001">
    <property type="protein sequence ID" value="MBX7487814.1"/>
    <property type="molecule type" value="Genomic_DNA"/>
</dbReference>
<evidence type="ECO:0000313" key="3">
    <source>
        <dbReference type="EMBL" id="MBX7487814.1"/>
    </source>
</evidence>
<sequence length="256" mass="26857">MTKDASVTRILCTGASGALGGALASLHAAPGVHLSLWGRDRTRLGLIAEKVRNAGAEAQAFCLDLTDGQAAIDSVLSQDKDAPFDLAYLVAGIGDTRAKGDLVENPELVLRAAQINFATPAAMAAAIAGRMAERGHGRIVVIGSAAGHHSLPFAAGYSGSKAGLARFTDALRIAVEPYGVSVTLAAPGFIDTPSTRNASSSRPIELSVEEAARRIIEAGRQGKRHYVTPWQFSALRMVDALLPARLRDRLLSKLKP</sequence>
<keyword evidence="2" id="KW-0560">Oxidoreductase</keyword>
<evidence type="ECO:0000256" key="1">
    <source>
        <dbReference type="ARBA" id="ARBA00006484"/>
    </source>
</evidence>
<reference evidence="3 4" key="1">
    <citation type="submission" date="2021-08" db="EMBL/GenBank/DDBJ databases">
        <title>Comparative Genomics Analysis of the Genus Qipengyuania Reveals Extensive Genetic Diversity and Metabolic Versatility, Including the Description of Fifteen Novel Species.</title>
        <authorList>
            <person name="Liu Y."/>
        </authorList>
    </citation>
    <scope>NUCLEOTIDE SEQUENCE [LARGE SCALE GENOMIC DNA]</scope>
    <source>
        <strain evidence="3 4">GH25</strain>
    </source>
</reference>
<comment type="similarity">
    <text evidence="1">Belongs to the short-chain dehydrogenases/reductases (SDR) family.</text>
</comment>
<dbReference type="Gene3D" id="3.40.50.720">
    <property type="entry name" value="NAD(P)-binding Rossmann-like Domain"/>
    <property type="match status" value="1"/>
</dbReference>
<dbReference type="PANTHER" id="PTHR44196:SF1">
    <property type="entry name" value="DEHYDROGENASE_REDUCTASE SDR FAMILY MEMBER 7B"/>
    <property type="match status" value="1"/>
</dbReference>
<organism evidence="3 4">
    <name type="scientific">Qipengyuania pacifica</name>
    <dbReference type="NCBI Taxonomy" id="2860199"/>
    <lineage>
        <taxon>Bacteria</taxon>
        <taxon>Pseudomonadati</taxon>
        <taxon>Pseudomonadota</taxon>
        <taxon>Alphaproteobacteria</taxon>
        <taxon>Sphingomonadales</taxon>
        <taxon>Erythrobacteraceae</taxon>
        <taxon>Qipengyuania</taxon>
    </lineage>
</organism>
<comment type="caution">
    <text evidence="3">The sequence shown here is derived from an EMBL/GenBank/DDBJ whole genome shotgun (WGS) entry which is preliminary data.</text>
</comment>
<dbReference type="InterPro" id="IPR036291">
    <property type="entry name" value="NAD(P)-bd_dom_sf"/>
</dbReference>
<dbReference type="PRINTS" id="PR00081">
    <property type="entry name" value="GDHRDH"/>
</dbReference>
<dbReference type="Pfam" id="PF00106">
    <property type="entry name" value="adh_short"/>
    <property type="match status" value="1"/>
</dbReference>
<accession>A0ABS7JCQ1</accession>
<protein>
    <submittedName>
        <fullName evidence="3">SDR family NAD(P)-dependent oxidoreductase</fullName>
    </submittedName>
</protein>
<proteinExistence type="inferred from homology"/>
<keyword evidence="4" id="KW-1185">Reference proteome</keyword>
<dbReference type="InterPro" id="IPR002347">
    <property type="entry name" value="SDR_fam"/>
</dbReference>